<proteinExistence type="predicted"/>
<dbReference type="EMBL" id="JAGVWD010000005">
    <property type="protein sequence ID" value="MBS3057051.1"/>
    <property type="molecule type" value="Genomic_DNA"/>
</dbReference>
<dbReference type="CDD" id="cd02440">
    <property type="entry name" value="AdoMet_MTases"/>
    <property type="match status" value="1"/>
</dbReference>
<protein>
    <submittedName>
        <fullName evidence="2">Class I SAM-dependent methyltransferase</fullName>
    </submittedName>
</protein>
<dbReference type="SUPFAM" id="SSF53335">
    <property type="entry name" value="S-adenosyl-L-methionine-dependent methyltransferases"/>
    <property type="match status" value="1"/>
</dbReference>
<accession>A0A8T4KRU6</accession>
<keyword evidence="2" id="KW-0489">Methyltransferase</keyword>
<reference evidence="2" key="1">
    <citation type="submission" date="2021-03" db="EMBL/GenBank/DDBJ databases">
        <authorList>
            <person name="Jaffe A."/>
        </authorList>
    </citation>
    <scope>NUCLEOTIDE SEQUENCE</scope>
    <source>
        <strain evidence="2">RIFCSPHIGHO2_01_FULL_AR10_44_11</strain>
    </source>
</reference>
<evidence type="ECO:0000313" key="3">
    <source>
        <dbReference type="Proteomes" id="UP000677687"/>
    </source>
</evidence>
<evidence type="ECO:0000313" key="2">
    <source>
        <dbReference type="EMBL" id="MBS3057051.1"/>
    </source>
</evidence>
<dbReference type="InterPro" id="IPR013216">
    <property type="entry name" value="Methyltransf_11"/>
</dbReference>
<name>A0A8T4KRU6_9ARCH</name>
<dbReference type="Gene3D" id="3.40.50.150">
    <property type="entry name" value="Vaccinia Virus protein VP39"/>
    <property type="match status" value="1"/>
</dbReference>
<gene>
    <name evidence="2" type="ORF">J4415_00310</name>
</gene>
<organism evidence="2 3">
    <name type="scientific">Candidatus Iainarchaeum sp</name>
    <dbReference type="NCBI Taxonomy" id="3101447"/>
    <lineage>
        <taxon>Archaea</taxon>
        <taxon>Candidatus Iainarchaeota</taxon>
        <taxon>Candidatus Iainarchaeia</taxon>
        <taxon>Candidatus Iainarchaeales</taxon>
        <taxon>Candidatus Iainarchaeaceae</taxon>
        <taxon>Candidatus Iainarchaeum</taxon>
    </lineage>
</organism>
<feature type="domain" description="Methyltransferase type 11" evidence="1">
    <location>
        <begin position="28"/>
        <end position="120"/>
    </location>
</feature>
<dbReference type="GO" id="GO:0032259">
    <property type="term" value="P:methylation"/>
    <property type="evidence" value="ECO:0007669"/>
    <property type="project" value="UniProtKB-KW"/>
</dbReference>
<dbReference type="Proteomes" id="UP000677687">
    <property type="component" value="Unassembled WGS sequence"/>
</dbReference>
<evidence type="ECO:0000259" key="1">
    <source>
        <dbReference type="Pfam" id="PF08241"/>
    </source>
</evidence>
<keyword evidence="2" id="KW-0808">Transferase</keyword>
<reference evidence="2" key="2">
    <citation type="submission" date="2021-05" db="EMBL/GenBank/DDBJ databases">
        <title>Protein family content uncovers lineage relationships and bacterial pathway maintenance mechanisms in DPANN archaea.</title>
        <authorList>
            <person name="Castelle C.J."/>
            <person name="Meheust R."/>
            <person name="Jaffe A.L."/>
            <person name="Seitz K."/>
            <person name="Gong X."/>
            <person name="Baker B.J."/>
            <person name="Banfield J.F."/>
        </authorList>
    </citation>
    <scope>NUCLEOTIDE SEQUENCE</scope>
    <source>
        <strain evidence="2">RIFCSPHIGHO2_01_FULL_AR10_44_11</strain>
    </source>
</reference>
<dbReference type="PANTHER" id="PTHR43861">
    <property type="entry name" value="TRANS-ACONITATE 2-METHYLTRANSFERASE-RELATED"/>
    <property type="match status" value="1"/>
</dbReference>
<sequence length="264" mass="29736">MSLKELAPSFYNRMSNLAEAAGSGKKLLEIGCSDGLLEEKLQKKFTSLTGIDTNSSDIEIARKSGIKNAKFLVANAEKLPFKSSTFDKIICSEVLEHVDDDAKAIREMRRVLKGSGEAIITVPQKNYPFTFDPINAVLETLFRRHLPLGVYGYGDKRAYGYAELKKLFEKNGFEIIEIRFLSHYLLGLCENYLSQMLQPLVKTDYSNKAKFGKAPAIRRDKKPPKALARIRDFIISADEKLFKNSRTSIDIMIIARKKKSGGKK</sequence>
<dbReference type="GO" id="GO:0008757">
    <property type="term" value="F:S-adenosylmethionine-dependent methyltransferase activity"/>
    <property type="evidence" value="ECO:0007669"/>
    <property type="project" value="InterPro"/>
</dbReference>
<dbReference type="AlphaFoldDB" id="A0A8T4KRU6"/>
<comment type="caution">
    <text evidence="2">The sequence shown here is derived from an EMBL/GenBank/DDBJ whole genome shotgun (WGS) entry which is preliminary data.</text>
</comment>
<dbReference type="Pfam" id="PF08241">
    <property type="entry name" value="Methyltransf_11"/>
    <property type="match status" value="1"/>
</dbReference>
<dbReference type="InterPro" id="IPR029063">
    <property type="entry name" value="SAM-dependent_MTases_sf"/>
</dbReference>